<proteinExistence type="predicted"/>
<name>A0ABR2SZB0_9ROSI</name>
<reference evidence="2 3" key="1">
    <citation type="journal article" date="2024" name="G3 (Bethesda)">
        <title>Genome assembly of Hibiscus sabdariffa L. provides insights into metabolisms of medicinal natural products.</title>
        <authorList>
            <person name="Kim T."/>
        </authorList>
    </citation>
    <scope>NUCLEOTIDE SEQUENCE [LARGE SCALE GENOMIC DNA]</scope>
    <source>
        <strain evidence="2">TK-2024</strain>
        <tissue evidence="2">Old leaves</tissue>
    </source>
</reference>
<keyword evidence="3" id="KW-1185">Reference proteome</keyword>
<dbReference type="EMBL" id="JBBPBN010000010">
    <property type="protein sequence ID" value="KAK9030509.1"/>
    <property type="molecule type" value="Genomic_DNA"/>
</dbReference>
<organism evidence="2 3">
    <name type="scientific">Hibiscus sabdariffa</name>
    <name type="common">roselle</name>
    <dbReference type="NCBI Taxonomy" id="183260"/>
    <lineage>
        <taxon>Eukaryota</taxon>
        <taxon>Viridiplantae</taxon>
        <taxon>Streptophyta</taxon>
        <taxon>Embryophyta</taxon>
        <taxon>Tracheophyta</taxon>
        <taxon>Spermatophyta</taxon>
        <taxon>Magnoliopsida</taxon>
        <taxon>eudicotyledons</taxon>
        <taxon>Gunneridae</taxon>
        <taxon>Pentapetalae</taxon>
        <taxon>rosids</taxon>
        <taxon>malvids</taxon>
        <taxon>Malvales</taxon>
        <taxon>Malvaceae</taxon>
        <taxon>Malvoideae</taxon>
        <taxon>Hibiscus</taxon>
    </lineage>
</organism>
<evidence type="ECO:0000313" key="3">
    <source>
        <dbReference type="Proteomes" id="UP001396334"/>
    </source>
</evidence>
<sequence length="251" mass="29119">MGKVTRVTPVMNDALLTPFKREEIWVALKSMASLKAPGPGNGRIEGHTIDIRYTKVSDLIDPIQNEWNTRILRSLFEFSLVDRILRIPLTRSKPPDSLVWRCERSGQYSPKSGYRLLIDEELQPHSGNTNDQNILYSVFFKALWQIHVPSKCKIFLWRLFHNYVPPFDNLQQRRINVRNICPFCAEAAESNVHFVRECSFTRNLFDLLHIHVPDVSQHQDYKALLASFLTCSDSKCRVSLQSMVVVPYWSL</sequence>
<gene>
    <name evidence="2" type="ORF">V6N11_031935</name>
</gene>
<dbReference type="Pfam" id="PF13966">
    <property type="entry name" value="zf-RVT"/>
    <property type="match status" value="1"/>
</dbReference>
<dbReference type="Proteomes" id="UP001396334">
    <property type="component" value="Unassembled WGS sequence"/>
</dbReference>
<evidence type="ECO:0000259" key="1">
    <source>
        <dbReference type="Pfam" id="PF13966"/>
    </source>
</evidence>
<accession>A0ABR2SZB0</accession>
<dbReference type="InterPro" id="IPR026960">
    <property type="entry name" value="RVT-Znf"/>
</dbReference>
<protein>
    <recommendedName>
        <fullName evidence="1">Reverse transcriptase zinc-binding domain-containing protein</fullName>
    </recommendedName>
</protein>
<evidence type="ECO:0000313" key="2">
    <source>
        <dbReference type="EMBL" id="KAK9030509.1"/>
    </source>
</evidence>
<comment type="caution">
    <text evidence="2">The sequence shown here is derived from an EMBL/GenBank/DDBJ whole genome shotgun (WGS) entry which is preliminary data.</text>
</comment>
<feature type="domain" description="Reverse transcriptase zinc-binding" evidence="1">
    <location>
        <begin position="138"/>
        <end position="203"/>
    </location>
</feature>